<evidence type="ECO:0000256" key="8">
    <source>
        <dbReference type="SAM" id="Phobius"/>
    </source>
</evidence>
<gene>
    <name evidence="10" type="ORF">H4W34_002430</name>
</gene>
<evidence type="ECO:0000256" key="3">
    <source>
        <dbReference type="ARBA" id="ARBA00023004"/>
    </source>
</evidence>
<dbReference type="RefSeq" id="WP_225961133.1">
    <property type="nucleotide sequence ID" value="NZ_JADBDZ010000001.1"/>
</dbReference>
<dbReference type="Proteomes" id="UP000627838">
    <property type="component" value="Unassembled WGS sequence"/>
</dbReference>
<keyword evidence="8" id="KW-0812">Transmembrane</keyword>
<feature type="domain" description="Rieske" evidence="9">
    <location>
        <begin position="181"/>
        <end position="277"/>
    </location>
</feature>
<name>A0ABR9JPV4_9ACTN</name>
<evidence type="ECO:0000256" key="5">
    <source>
        <dbReference type="ARBA" id="ARBA00034078"/>
    </source>
</evidence>
<evidence type="ECO:0000313" key="11">
    <source>
        <dbReference type="Proteomes" id="UP000627838"/>
    </source>
</evidence>
<dbReference type="InterPro" id="IPR017941">
    <property type="entry name" value="Rieske_2Fe-2S"/>
</dbReference>
<reference evidence="10 11" key="1">
    <citation type="submission" date="2020-10" db="EMBL/GenBank/DDBJ databases">
        <title>Sequencing the genomes of 1000 actinobacteria strains.</title>
        <authorList>
            <person name="Klenk H.-P."/>
        </authorList>
    </citation>
    <scope>NUCLEOTIDE SEQUENCE [LARGE SCALE GENOMIC DNA]</scope>
    <source>
        <strain evidence="10 11">DSM 46744</strain>
    </source>
</reference>
<dbReference type="Pfam" id="PF00355">
    <property type="entry name" value="Rieske"/>
    <property type="match status" value="1"/>
</dbReference>
<organism evidence="10 11">
    <name type="scientific">Actinomadura algeriensis</name>
    <dbReference type="NCBI Taxonomy" id="1679523"/>
    <lineage>
        <taxon>Bacteria</taxon>
        <taxon>Bacillati</taxon>
        <taxon>Actinomycetota</taxon>
        <taxon>Actinomycetes</taxon>
        <taxon>Streptosporangiales</taxon>
        <taxon>Thermomonosporaceae</taxon>
        <taxon>Actinomadura</taxon>
    </lineage>
</organism>
<dbReference type="PANTHER" id="PTHR21496">
    <property type="entry name" value="FERREDOXIN-RELATED"/>
    <property type="match status" value="1"/>
</dbReference>
<dbReference type="PROSITE" id="PS51296">
    <property type="entry name" value="RIESKE"/>
    <property type="match status" value="1"/>
</dbReference>
<evidence type="ECO:0000256" key="2">
    <source>
        <dbReference type="ARBA" id="ARBA00022723"/>
    </source>
</evidence>
<evidence type="ECO:0000313" key="10">
    <source>
        <dbReference type="EMBL" id="MBE1532597.1"/>
    </source>
</evidence>
<protein>
    <submittedName>
        <fullName evidence="10">Nitrite reductase/ring-hydroxylating ferredoxin subunit/uncharacterized membrane protein</fullName>
    </submittedName>
</protein>
<keyword evidence="3" id="KW-0408">Iron</keyword>
<dbReference type="PANTHER" id="PTHR21496:SF0">
    <property type="entry name" value="RIESKE DOMAIN-CONTAINING PROTEIN"/>
    <property type="match status" value="1"/>
</dbReference>
<evidence type="ECO:0000256" key="4">
    <source>
        <dbReference type="ARBA" id="ARBA00023014"/>
    </source>
</evidence>
<feature type="region of interest" description="Disordered" evidence="7">
    <location>
        <begin position="253"/>
        <end position="307"/>
    </location>
</feature>
<comment type="caution">
    <text evidence="10">The sequence shown here is derived from an EMBL/GenBank/DDBJ whole genome shotgun (WGS) entry which is preliminary data.</text>
</comment>
<dbReference type="EMBL" id="JADBDZ010000001">
    <property type="protein sequence ID" value="MBE1532597.1"/>
    <property type="molecule type" value="Genomic_DNA"/>
</dbReference>
<feature type="transmembrane region" description="Helical" evidence="8">
    <location>
        <begin position="142"/>
        <end position="163"/>
    </location>
</feature>
<keyword evidence="4" id="KW-0411">Iron-sulfur</keyword>
<keyword evidence="2" id="KW-0479">Metal-binding</keyword>
<dbReference type="Pfam" id="PF09990">
    <property type="entry name" value="DUF2231"/>
    <property type="match status" value="1"/>
</dbReference>
<evidence type="ECO:0000259" key="9">
    <source>
        <dbReference type="PROSITE" id="PS51296"/>
    </source>
</evidence>
<keyword evidence="11" id="KW-1185">Reference proteome</keyword>
<dbReference type="InterPro" id="IPR019251">
    <property type="entry name" value="DUF2231_TM"/>
</dbReference>
<dbReference type="SUPFAM" id="SSF50022">
    <property type="entry name" value="ISP domain"/>
    <property type="match status" value="1"/>
</dbReference>
<sequence>MPLKAVRRIEEMEAIDKIADPMAKVIQRMVRPRLVRNLLSGTNLGHPLHPVLTDVAIGAWSMSAVLDTVGGRDTEPAADLLMKVGVASAVPTALSGLNDWSDTLGPSRRVGWVHAMANSAALGLYVASLAMRARGDRRAGKALGLAGGGVLAVGGYLGGHLSFVQGVNVNHTAWQQGPDEWTPVMDDAMIVDGEPRRVDADGVPVLLYRQDGRVNALSATCTHMGGPLDEGTFADGCVTCPWHGSTFRLDDGDIVRGPASTPQPHFETRVRDGRVEVRVPAAGQDEEERAERPRRAARSGLAGVPAT</sequence>
<keyword evidence="8" id="KW-0472">Membrane</keyword>
<accession>A0ABR9JPV4</accession>
<evidence type="ECO:0000256" key="7">
    <source>
        <dbReference type="SAM" id="MobiDB-lite"/>
    </source>
</evidence>
<feature type="transmembrane region" description="Helical" evidence="8">
    <location>
        <begin position="110"/>
        <end position="130"/>
    </location>
</feature>
<comment type="cofactor">
    <cofactor evidence="5">
        <name>[2Fe-2S] cluster</name>
        <dbReference type="ChEBI" id="CHEBI:190135"/>
    </cofactor>
</comment>
<evidence type="ECO:0000256" key="1">
    <source>
        <dbReference type="ARBA" id="ARBA00022714"/>
    </source>
</evidence>
<keyword evidence="1" id="KW-0001">2Fe-2S</keyword>
<feature type="compositionally biased region" description="Basic and acidic residues" evidence="7">
    <location>
        <begin position="266"/>
        <end position="277"/>
    </location>
</feature>
<dbReference type="Gene3D" id="2.102.10.10">
    <property type="entry name" value="Rieske [2Fe-2S] iron-sulphur domain"/>
    <property type="match status" value="1"/>
</dbReference>
<comment type="similarity">
    <text evidence="6">Belongs to the bacterial ring-hydroxylating dioxygenase ferredoxin component family.</text>
</comment>
<dbReference type="CDD" id="cd03467">
    <property type="entry name" value="Rieske"/>
    <property type="match status" value="1"/>
</dbReference>
<keyword evidence="8" id="KW-1133">Transmembrane helix</keyword>
<proteinExistence type="inferred from homology"/>
<evidence type="ECO:0000256" key="6">
    <source>
        <dbReference type="ARBA" id="ARBA00038001"/>
    </source>
</evidence>
<dbReference type="InterPro" id="IPR036922">
    <property type="entry name" value="Rieske_2Fe-2S_sf"/>
</dbReference>